<dbReference type="AlphaFoldDB" id="A0A218Y1F8"/>
<dbReference type="EMBL" id="MTKT01000544">
    <property type="protein sequence ID" value="OWM90649.1"/>
    <property type="molecule type" value="Genomic_DNA"/>
</dbReference>
<evidence type="ECO:0000313" key="1">
    <source>
        <dbReference type="EMBL" id="OWM90649.1"/>
    </source>
</evidence>
<protein>
    <submittedName>
        <fullName evidence="1">Uncharacterized protein</fullName>
    </submittedName>
</protein>
<evidence type="ECO:0000313" key="2">
    <source>
        <dbReference type="Proteomes" id="UP000197138"/>
    </source>
</evidence>
<organism evidence="1 2">
    <name type="scientific">Punica granatum</name>
    <name type="common">Pomegranate</name>
    <dbReference type="NCBI Taxonomy" id="22663"/>
    <lineage>
        <taxon>Eukaryota</taxon>
        <taxon>Viridiplantae</taxon>
        <taxon>Streptophyta</taxon>
        <taxon>Embryophyta</taxon>
        <taxon>Tracheophyta</taxon>
        <taxon>Spermatophyta</taxon>
        <taxon>Magnoliopsida</taxon>
        <taxon>eudicotyledons</taxon>
        <taxon>Gunneridae</taxon>
        <taxon>Pentapetalae</taxon>
        <taxon>rosids</taxon>
        <taxon>malvids</taxon>
        <taxon>Myrtales</taxon>
        <taxon>Lythraceae</taxon>
        <taxon>Punica</taxon>
    </lineage>
</organism>
<sequence>MPPLIVWDDCSIQSFNMSGGTIPISPVVQYQQVQPSFYDDQRMCSFSDHAYANSTTEAEHRRI</sequence>
<accession>A0A218Y1F8</accession>
<dbReference type="Proteomes" id="UP000197138">
    <property type="component" value="Unassembled WGS sequence"/>
</dbReference>
<name>A0A218Y1F8_PUNGR</name>
<comment type="caution">
    <text evidence="1">The sequence shown here is derived from an EMBL/GenBank/DDBJ whole genome shotgun (WGS) entry which is preliminary data.</text>
</comment>
<proteinExistence type="predicted"/>
<gene>
    <name evidence="1" type="ORF">CDL15_Pgr020954</name>
</gene>
<reference evidence="2" key="1">
    <citation type="journal article" date="2017" name="Plant J.">
        <title>The pomegranate (Punica granatum L.) genome and the genomics of punicalagin biosynthesis.</title>
        <authorList>
            <person name="Qin G."/>
            <person name="Xu C."/>
            <person name="Ming R."/>
            <person name="Tang H."/>
            <person name="Guyot R."/>
            <person name="Kramer E.M."/>
            <person name="Hu Y."/>
            <person name="Yi X."/>
            <person name="Qi Y."/>
            <person name="Xu X."/>
            <person name="Gao Z."/>
            <person name="Pan H."/>
            <person name="Jian J."/>
            <person name="Tian Y."/>
            <person name="Yue Z."/>
            <person name="Xu Y."/>
        </authorList>
    </citation>
    <scope>NUCLEOTIDE SEQUENCE [LARGE SCALE GENOMIC DNA]</scope>
    <source>
        <strain evidence="2">cv. Dabenzi</strain>
    </source>
</reference>